<dbReference type="InterPro" id="IPR011706">
    <property type="entry name" value="Cu-oxidase_C"/>
</dbReference>
<dbReference type="FunFam" id="2.60.40.420:FF:000045">
    <property type="entry name" value="Laccase 2"/>
    <property type="match status" value="1"/>
</dbReference>
<comment type="caution">
    <text evidence="8">The sequence shown here is derived from an EMBL/GenBank/DDBJ whole genome shotgun (WGS) entry which is preliminary data.</text>
</comment>
<dbReference type="SUPFAM" id="SSF49503">
    <property type="entry name" value="Cupredoxins"/>
    <property type="match status" value="3"/>
</dbReference>
<keyword evidence="3" id="KW-0560">Oxidoreductase</keyword>
<dbReference type="GO" id="GO:0016491">
    <property type="term" value="F:oxidoreductase activity"/>
    <property type="evidence" value="ECO:0007669"/>
    <property type="project" value="UniProtKB-KW"/>
</dbReference>
<dbReference type="FunFam" id="2.60.40.420:FF:000021">
    <property type="entry name" value="Extracellular dihydrogeodin oxidase/laccase"/>
    <property type="match status" value="1"/>
</dbReference>
<dbReference type="Pfam" id="PF07731">
    <property type="entry name" value="Cu-oxidase_2"/>
    <property type="match status" value="1"/>
</dbReference>
<dbReference type="PROSITE" id="PS00079">
    <property type="entry name" value="MULTICOPPER_OXIDASE1"/>
    <property type="match status" value="1"/>
</dbReference>
<dbReference type="CDD" id="cd13901">
    <property type="entry name" value="CuRO_3_MaLCC_like"/>
    <property type="match status" value="1"/>
</dbReference>
<evidence type="ECO:0000313" key="8">
    <source>
        <dbReference type="EMBL" id="KKY24239.1"/>
    </source>
</evidence>
<protein>
    <submittedName>
        <fullName evidence="8">Putative ascorbase and cu-oxidase</fullName>
    </submittedName>
</protein>
<dbReference type="InterPro" id="IPR001117">
    <property type="entry name" value="Cu-oxidase_2nd"/>
</dbReference>
<name>A0A0G2EPL4_9PEZI</name>
<dbReference type="GO" id="GO:0005507">
    <property type="term" value="F:copper ion binding"/>
    <property type="evidence" value="ECO:0007669"/>
    <property type="project" value="InterPro"/>
</dbReference>
<accession>A0A0G2EPL4</accession>
<comment type="similarity">
    <text evidence="1">Belongs to the multicopper oxidase family.</text>
</comment>
<dbReference type="InterPro" id="IPR045087">
    <property type="entry name" value="Cu-oxidase_fam"/>
</dbReference>
<evidence type="ECO:0000256" key="1">
    <source>
        <dbReference type="ARBA" id="ARBA00010609"/>
    </source>
</evidence>
<dbReference type="PANTHER" id="PTHR11709:SF145">
    <property type="entry name" value="LCC1"/>
    <property type="match status" value="1"/>
</dbReference>
<keyword evidence="4" id="KW-0186">Copper</keyword>
<dbReference type="Proteomes" id="UP000034182">
    <property type="component" value="Unassembled WGS sequence"/>
</dbReference>
<dbReference type="EMBL" id="LAQI01000061">
    <property type="protein sequence ID" value="KKY24239.1"/>
    <property type="molecule type" value="Genomic_DNA"/>
</dbReference>
<dbReference type="Pfam" id="PF07732">
    <property type="entry name" value="Cu-oxidase_3"/>
    <property type="match status" value="1"/>
</dbReference>
<dbReference type="PROSITE" id="PS00080">
    <property type="entry name" value="MULTICOPPER_OXIDASE2"/>
    <property type="match status" value="1"/>
</dbReference>
<reference evidence="8 9" key="2">
    <citation type="submission" date="2015-05" db="EMBL/GenBank/DDBJ databases">
        <title>Distinctive expansion of gene families associated with plant cell wall degradation and secondary metabolism in the genomes of grapevine trunk pathogens.</title>
        <authorList>
            <person name="Lawrence D.P."/>
            <person name="Travadon R."/>
            <person name="Rolshausen P.E."/>
            <person name="Baumgartner K."/>
        </authorList>
    </citation>
    <scope>NUCLEOTIDE SEQUENCE [LARGE SCALE GENOMIC DNA]</scope>
    <source>
        <strain evidence="8">DS831</strain>
    </source>
</reference>
<evidence type="ECO:0000259" key="6">
    <source>
        <dbReference type="Pfam" id="PF07731"/>
    </source>
</evidence>
<dbReference type="CDD" id="cd13854">
    <property type="entry name" value="CuRO_1_MaLCC_like"/>
    <property type="match status" value="1"/>
</dbReference>
<feature type="domain" description="Plastocyanin-like" evidence="6">
    <location>
        <begin position="451"/>
        <end position="570"/>
    </location>
</feature>
<sequence>MSFVARSVVRGLASRSAFTNGSWTGAWEAQGNTQGSISAQTRNGAGLLGTLDAPQLPDCLGQPPWNDQDLSIPDTGVTREYDFTVTYQDIAPDGVTKRGVLVNGQFPGPLIEANWGDWIQVTVHNALGVEEGEGTSMHWHGFLQKESQWMDGVPGVQQCPITPNDSFTYRFRAEQYGTSWYHSHYSAQYAGGAAGPLVVYGPDSGGYDIDLGPVMLSDWYHAQYYDIVKETMQADPTGQNPTPPPASDNNLINGYGEFDCSTTDLPCVPDAGVAKFKFTAGKKHRLRLVNTGAEAMQRFSIDGHTMTVIAHDFVPVQPFQVTALTLGVGQRADVIVEATGKPSESYWMRSDIGLDGCNAFNPAASEALAVVLYDDADPNGVPASTAQPDSKLAVCKNDDISLGLPLHPTMPDPSPSVTTELHITNEWNGTHWLWHFGGPSYRADFNDALLYQIQQGNAEFGPQSNVHDFGSNKSVRFVIYNDTPAPHPMHMHGHNFWVLADGVGRWDGTTANPGNPQFRDVHILQPAPTGSSSYMVIQIELDNPGLWPFHCHIAWHVSAGLYLNMLERPDDIKKLAIPSSFGDQCKVWGDYTATNPVDQIDSGLKRKDMSPGLRRKSMYF</sequence>
<dbReference type="CDD" id="cd13880">
    <property type="entry name" value="CuRO_2_MaLCC_like"/>
    <property type="match status" value="1"/>
</dbReference>
<proteinExistence type="inferred from homology"/>
<dbReference type="PANTHER" id="PTHR11709">
    <property type="entry name" value="MULTI-COPPER OXIDASE"/>
    <property type="match status" value="1"/>
</dbReference>
<reference evidence="8 9" key="1">
    <citation type="submission" date="2015-03" db="EMBL/GenBank/DDBJ databases">
        <authorList>
            <person name="Morales-Cruz A."/>
            <person name="Amrine K.C."/>
            <person name="Cantu D."/>
        </authorList>
    </citation>
    <scope>NUCLEOTIDE SEQUENCE [LARGE SCALE GENOMIC DNA]</scope>
    <source>
        <strain evidence="8">DS831</strain>
    </source>
</reference>
<evidence type="ECO:0000256" key="2">
    <source>
        <dbReference type="ARBA" id="ARBA00022723"/>
    </source>
</evidence>
<feature type="domain" description="Plastocyanin-like" evidence="7">
    <location>
        <begin position="85"/>
        <end position="202"/>
    </location>
</feature>
<keyword evidence="2" id="KW-0479">Metal-binding</keyword>
<evidence type="ECO:0000259" key="7">
    <source>
        <dbReference type="Pfam" id="PF07732"/>
    </source>
</evidence>
<dbReference type="Gene3D" id="2.60.40.420">
    <property type="entry name" value="Cupredoxins - blue copper proteins"/>
    <property type="match status" value="3"/>
</dbReference>
<evidence type="ECO:0000259" key="5">
    <source>
        <dbReference type="Pfam" id="PF00394"/>
    </source>
</evidence>
<dbReference type="InterPro" id="IPR033138">
    <property type="entry name" value="Cu_oxidase_CS"/>
</dbReference>
<organism evidence="8 9">
    <name type="scientific">Diplodia seriata</name>
    <dbReference type="NCBI Taxonomy" id="420778"/>
    <lineage>
        <taxon>Eukaryota</taxon>
        <taxon>Fungi</taxon>
        <taxon>Dikarya</taxon>
        <taxon>Ascomycota</taxon>
        <taxon>Pezizomycotina</taxon>
        <taxon>Dothideomycetes</taxon>
        <taxon>Dothideomycetes incertae sedis</taxon>
        <taxon>Botryosphaeriales</taxon>
        <taxon>Botryosphaeriaceae</taxon>
        <taxon>Diplodia</taxon>
    </lineage>
</organism>
<dbReference type="InterPro" id="IPR008972">
    <property type="entry name" value="Cupredoxin"/>
</dbReference>
<evidence type="ECO:0000256" key="4">
    <source>
        <dbReference type="ARBA" id="ARBA00023008"/>
    </source>
</evidence>
<gene>
    <name evidence="8" type="ORF">UCDDS831_g02571</name>
</gene>
<dbReference type="InterPro" id="IPR002355">
    <property type="entry name" value="Cu_oxidase_Cu_BS"/>
</dbReference>
<evidence type="ECO:0000313" key="9">
    <source>
        <dbReference type="Proteomes" id="UP000034182"/>
    </source>
</evidence>
<evidence type="ECO:0000256" key="3">
    <source>
        <dbReference type="ARBA" id="ARBA00023002"/>
    </source>
</evidence>
<feature type="domain" description="Plastocyanin-like" evidence="5">
    <location>
        <begin position="213"/>
        <end position="361"/>
    </location>
</feature>
<dbReference type="InterPro" id="IPR011707">
    <property type="entry name" value="Cu-oxidase-like_N"/>
</dbReference>
<dbReference type="Pfam" id="PF00394">
    <property type="entry name" value="Cu-oxidase"/>
    <property type="match status" value="1"/>
</dbReference>
<dbReference type="AlphaFoldDB" id="A0A0G2EPL4"/>